<feature type="active site" description="Charge relay system" evidence="5">
    <location>
        <position position="250"/>
    </location>
</feature>
<dbReference type="InterPro" id="IPR036852">
    <property type="entry name" value="Peptidase_S8/S53_dom_sf"/>
</dbReference>
<evidence type="ECO:0000256" key="5">
    <source>
        <dbReference type="PROSITE-ProRule" id="PRU01240"/>
    </source>
</evidence>
<evidence type="ECO:0000256" key="4">
    <source>
        <dbReference type="ARBA" id="ARBA00022825"/>
    </source>
</evidence>
<comment type="caution">
    <text evidence="8">The sequence shown here is derived from an EMBL/GenBank/DDBJ whole genome shotgun (WGS) entry which is preliminary data.</text>
</comment>
<dbReference type="PRINTS" id="PR00723">
    <property type="entry name" value="SUBTILISIN"/>
</dbReference>
<feature type="signal peptide" evidence="6">
    <location>
        <begin position="1"/>
        <end position="25"/>
    </location>
</feature>
<dbReference type="InterPro" id="IPR000209">
    <property type="entry name" value="Peptidase_S8/S53_dom"/>
</dbReference>
<keyword evidence="6" id="KW-0732">Signal</keyword>
<dbReference type="GO" id="GO:0006508">
    <property type="term" value="P:proteolysis"/>
    <property type="evidence" value="ECO:0007669"/>
    <property type="project" value="UniProtKB-KW"/>
</dbReference>
<keyword evidence="4 5" id="KW-0720">Serine protease</keyword>
<dbReference type="GO" id="GO:0004252">
    <property type="term" value="F:serine-type endopeptidase activity"/>
    <property type="evidence" value="ECO:0007669"/>
    <property type="project" value="UniProtKB-UniRule"/>
</dbReference>
<dbReference type="PROSITE" id="PS51892">
    <property type="entry name" value="SUBTILASE"/>
    <property type="match status" value="1"/>
</dbReference>
<accession>A0A933IBK8</accession>
<evidence type="ECO:0000259" key="7">
    <source>
        <dbReference type="Pfam" id="PF00082"/>
    </source>
</evidence>
<feature type="active site" description="Charge relay system" evidence="5">
    <location>
        <position position="190"/>
    </location>
</feature>
<dbReference type="Proteomes" id="UP000736328">
    <property type="component" value="Unassembled WGS sequence"/>
</dbReference>
<dbReference type="PANTHER" id="PTHR43806">
    <property type="entry name" value="PEPTIDASE S8"/>
    <property type="match status" value="1"/>
</dbReference>
<dbReference type="Pfam" id="PF00082">
    <property type="entry name" value="Peptidase_S8"/>
    <property type="match status" value="1"/>
</dbReference>
<protein>
    <submittedName>
        <fullName evidence="8">S8 family serine peptidase</fullName>
    </submittedName>
</protein>
<dbReference type="AlphaFoldDB" id="A0A933IBK8"/>
<feature type="domain" description="Peptidase S8/S53" evidence="7">
    <location>
        <begin position="181"/>
        <end position="491"/>
    </location>
</feature>
<dbReference type="SUPFAM" id="SSF52743">
    <property type="entry name" value="Subtilisin-like"/>
    <property type="match status" value="1"/>
</dbReference>
<evidence type="ECO:0000256" key="1">
    <source>
        <dbReference type="ARBA" id="ARBA00011073"/>
    </source>
</evidence>
<keyword evidence="2 5" id="KW-0645">Protease</keyword>
<reference evidence="8" key="1">
    <citation type="submission" date="2020-07" db="EMBL/GenBank/DDBJ databases">
        <title>Huge and variable diversity of episymbiotic CPR bacteria and DPANN archaea in groundwater ecosystems.</title>
        <authorList>
            <person name="He C.Y."/>
            <person name="Keren R."/>
            <person name="Whittaker M."/>
            <person name="Farag I.F."/>
            <person name="Doudna J."/>
            <person name="Cate J.H.D."/>
            <person name="Banfield J.F."/>
        </authorList>
    </citation>
    <scope>NUCLEOTIDE SEQUENCE</scope>
    <source>
        <strain evidence="8">NC_groundwater_1520_Pr4_B-0.1um_53_5</strain>
    </source>
</reference>
<comment type="similarity">
    <text evidence="1 5">Belongs to the peptidase S8 family.</text>
</comment>
<dbReference type="Gene3D" id="3.40.50.200">
    <property type="entry name" value="Peptidase S8/S53 domain"/>
    <property type="match status" value="1"/>
</dbReference>
<evidence type="ECO:0000313" key="9">
    <source>
        <dbReference type="Proteomes" id="UP000736328"/>
    </source>
</evidence>
<proteinExistence type="inferred from homology"/>
<keyword evidence="3 5" id="KW-0378">Hydrolase</keyword>
<feature type="chain" id="PRO_5037066395" evidence="6">
    <location>
        <begin position="26"/>
        <end position="682"/>
    </location>
</feature>
<dbReference type="InterPro" id="IPR015500">
    <property type="entry name" value="Peptidase_S8_subtilisin-rel"/>
</dbReference>
<dbReference type="Gene3D" id="2.60.40.4070">
    <property type="match status" value="1"/>
</dbReference>
<evidence type="ECO:0000313" key="8">
    <source>
        <dbReference type="EMBL" id="MBI4726324.1"/>
    </source>
</evidence>
<evidence type="ECO:0000256" key="6">
    <source>
        <dbReference type="SAM" id="SignalP"/>
    </source>
</evidence>
<sequence>MKTVKIQVVVLSGLFALLLQSPAPAQKISPSLQQALSRGAKGTKYICWVTLADKPGAGYKSILEKRSLDRRQKLGRTLSYGDLPVSGKYIEAIKKSGTRIRVISPWLNAVSVMAGADQIAKLAELPYVARLDLVARFRAEDELKTAKPAGSKSLSALDYGYADGQIKLLNINDLHAKGYTGSGIRILIIDTGFDRQHEALLRTSVVAERDFQRMVHPRDQNGDEDTLALRPDSITSFEQDQDSTRQQTNHGTGMLSIIGGYKSGSLIGSAYNADFVLAKTEKLTGSDFYLEEDWWVAALQWGDSLGVDIATSSLGYRQWGDTTVRASYTYGQMNGDVAFCSRAADSAVSRGIVVLNSNGNTSNNTRPDTCLIAPADGDSVIAVGGVRPTDRLWANPSVGNGASTGPAADSIKIQRFGGSDSLFIRRIKPDIASAWQTYFANNKDTVNYSEIVTSPGTSGACALTAGLCALLLEAHPTWGPKQVMDALKHSGSNKATMETFLAHPESLSTELGIDPNYNPGFDSIATGHKYYIDNTGTIHDFYDVYRIGWGIPDGLAALNYTAPEVAPPESDQLLDPYPNPAKPGDAGIYLPYFLARDSYNITIRIYTLDGRMLRQMDYGTQLAGEYPGQRQPRQSLLPITGGRPGGYWDMKDDKGQPAPSGLYLVILSTGWNQSVKKVVVVR</sequence>
<evidence type="ECO:0000256" key="3">
    <source>
        <dbReference type="ARBA" id="ARBA00022801"/>
    </source>
</evidence>
<name>A0A933IBK8_UNCT6</name>
<organism evidence="8 9">
    <name type="scientific">candidate division TA06 bacterium</name>
    <dbReference type="NCBI Taxonomy" id="2250710"/>
    <lineage>
        <taxon>Bacteria</taxon>
        <taxon>Bacteria division TA06</taxon>
    </lineage>
</organism>
<dbReference type="EMBL" id="JACQXR010000043">
    <property type="protein sequence ID" value="MBI4726324.1"/>
    <property type="molecule type" value="Genomic_DNA"/>
</dbReference>
<dbReference type="InterPro" id="IPR050131">
    <property type="entry name" value="Peptidase_S8_subtilisin-like"/>
</dbReference>
<feature type="active site" description="Charge relay system" evidence="5">
    <location>
        <position position="458"/>
    </location>
</feature>
<evidence type="ECO:0000256" key="2">
    <source>
        <dbReference type="ARBA" id="ARBA00022670"/>
    </source>
</evidence>
<gene>
    <name evidence="8" type="ORF">HY768_03710</name>
</gene>
<dbReference type="PANTHER" id="PTHR43806:SF67">
    <property type="entry name" value="EGF-LIKE DOMAIN-CONTAINING PROTEIN"/>
    <property type="match status" value="1"/>
</dbReference>